<dbReference type="PANTHER" id="PTHR43364">
    <property type="entry name" value="NADH-SPECIFIC METHYLGLYOXAL REDUCTASE-RELATED"/>
    <property type="match status" value="1"/>
</dbReference>
<dbReference type="Pfam" id="PF00248">
    <property type="entry name" value="Aldo_ket_red"/>
    <property type="match status" value="1"/>
</dbReference>
<dbReference type="OrthoDB" id="9768793at2"/>
<proteinExistence type="predicted"/>
<dbReference type="GO" id="GO:0005829">
    <property type="term" value="C:cytosol"/>
    <property type="evidence" value="ECO:0007669"/>
    <property type="project" value="TreeGrafter"/>
</dbReference>
<gene>
    <name evidence="3" type="ORF">E3T23_13940</name>
</gene>
<evidence type="ECO:0000313" key="4">
    <source>
        <dbReference type="Proteomes" id="UP000298433"/>
    </source>
</evidence>
<protein>
    <submittedName>
        <fullName evidence="3">Aldo/keto reductase</fullName>
    </submittedName>
</protein>
<dbReference type="SUPFAM" id="SSF51430">
    <property type="entry name" value="NAD(P)-linked oxidoreductase"/>
    <property type="match status" value="1"/>
</dbReference>
<name>A0A4V3IHJ5_9MICO</name>
<feature type="region of interest" description="Disordered" evidence="1">
    <location>
        <begin position="1"/>
        <end position="22"/>
    </location>
</feature>
<dbReference type="Gene3D" id="3.20.20.100">
    <property type="entry name" value="NADP-dependent oxidoreductase domain"/>
    <property type="match status" value="1"/>
</dbReference>
<dbReference type="InterPro" id="IPR020471">
    <property type="entry name" value="AKR"/>
</dbReference>
<keyword evidence="4" id="KW-1185">Reference proteome</keyword>
<sequence>MHGSHRVTSHAPSPLSHSIETTDRPAAPLADLPVALPSAPPSGLPILPTLPGAATPPATGASPLALRRTIADTDLTVHPLALGTSVFGWTADGATSHRILDRHRDLAGNFLDTADSYTSGRSEVIIGSWLRSRRTRDSTVIATKIGKNLDNPGLSSRSIIGAVHASLERLGTDYIDLLHFHFDDPTVPLEESLGAVDVLMRRGQVRYLAASNFSAERMMEARVLAANGLPRFVALQTQYSLLHRTSFESSLALVTRAQGMAVLPYFALAHGFLAGRYRSKADLEKTTRSARGAKYLNRGGLRVLAVLDRIAEEHSAAPAAIAIAWLLARGPVVAPVASASRPEQVDALVAAAGVRLTRSDMVDLDRISA</sequence>
<dbReference type="PANTHER" id="PTHR43364:SF6">
    <property type="entry name" value="OXIDOREDUCTASE-RELATED"/>
    <property type="match status" value="1"/>
</dbReference>
<dbReference type="EMBL" id="SOGN01000063">
    <property type="protein sequence ID" value="TFC76996.1"/>
    <property type="molecule type" value="Genomic_DNA"/>
</dbReference>
<evidence type="ECO:0000259" key="2">
    <source>
        <dbReference type="Pfam" id="PF00248"/>
    </source>
</evidence>
<evidence type="ECO:0000256" key="1">
    <source>
        <dbReference type="SAM" id="MobiDB-lite"/>
    </source>
</evidence>
<reference evidence="3 4" key="1">
    <citation type="submission" date="2019-03" db="EMBL/GenBank/DDBJ databases">
        <title>Genomics of glacier-inhabiting Cryobacterium strains.</title>
        <authorList>
            <person name="Liu Q."/>
            <person name="Xin Y.-H."/>
        </authorList>
    </citation>
    <scope>NUCLEOTIDE SEQUENCE [LARGE SCALE GENOMIC DNA]</scope>
    <source>
        <strain evidence="3 4">TMT2-48-2</strain>
    </source>
</reference>
<dbReference type="InterPro" id="IPR036812">
    <property type="entry name" value="NAD(P)_OxRdtase_dom_sf"/>
</dbReference>
<evidence type="ECO:0000313" key="3">
    <source>
        <dbReference type="EMBL" id="TFC76996.1"/>
    </source>
</evidence>
<dbReference type="InterPro" id="IPR023210">
    <property type="entry name" value="NADP_OxRdtase_dom"/>
</dbReference>
<dbReference type="AlphaFoldDB" id="A0A4V3IHJ5"/>
<dbReference type="Proteomes" id="UP000298433">
    <property type="component" value="Unassembled WGS sequence"/>
</dbReference>
<dbReference type="GO" id="GO:0016491">
    <property type="term" value="F:oxidoreductase activity"/>
    <property type="evidence" value="ECO:0007669"/>
    <property type="project" value="InterPro"/>
</dbReference>
<organism evidence="3 4">
    <name type="scientific">Cryobacterium cheniae</name>
    <dbReference type="NCBI Taxonomy" id="1259262"/>
    <lineage>
        <taxon>Bacteria</taxon>
        <taxon>Bacillati</taxon>
        <taxon>Actinomycetota</taxon>
        <taxon>Actinomycetes</taxon>
        <taxon>Micrococcales</taxon>
        <taxon>Microbacteriaceae</taxon>
        <taxon>Cryobacterium</taxon>
    </lineage>
</organism>
<comment type="caution">
    <text evidence="3">The sequence shown here is derived from an EMBL/GenBank/DDBJ whole genome shotgun (WGS) entry which is preliminary data.</text>
</comment>
<dbReference type="InterPro" id="IPR050523">
    <property type="entry name" value="AKR_Detox_Biosynth"/>
</dbReference>
<accession>A0A4V3IHJ5</accession>
<dbReference type="PRINTS" id="PR00069">
    <property type="entry name" value="ALDKETRDTASE"/>
</dbReference>
<feature type="domain" description="NADP-dependent oxidoreductase" evidence="2">
    <location>
        <begin position="79"/>
        <end position="368"/>
    </location>
</feature>